<accession>A0A518K6H2</accession>
<proteinExistence type="predicted"/>
<dbReference type="RefSeq" id="WP_197529819.1">
    <property type="nucleotide sequence ID" value="NZ_CP036349.1"/>
</dbReference>
<evidence type="ECO:0000313" key="2">
    <source>
        <dbReference type="Proteomes" id="UP000316426"/>
    </source>
</evidence>
<evidence type="ECO:0000313" key="1">
    <source>
        <dbReference type="EMBL" id="QDV73392.1"/>
    </source>
</evidence>
<keyword evidence="2" id="KW-1185">Reference proteome</keyword>
<dbReference type="Proteomes" id="UP000316426">
    <property type="component" value="Chromosome"/>
</dbReference>
<dbReference type="Gene3D" id="1.10.10.2910">
    <property type="match status" value="1"/>
</dbReference>
<reference evidence="1 2" key="1">
    <citation type="submission" date="2019-02" db="EMBL/GenBank/DDBJ databases">
        <title>Deep-cultivation of Planctomycetes and their phenomic and genomic characterization uncovers novel biology.</title>
        <authorList>
            <person name="Wiegand S."/>
            <person name="Jogler M."/>
            <person name="Boedeker C."/>
            <person name="Pinto D."/>
            <person name="Vollmers J."/>
            <person name="Rivas-Marin E."/>
            <person name="Kohn T."/>
            <person name="Peeters S.H."/>
            <person name="Heuer A."/>
            <person name="Rast P."/>
            <person name="Oberbeckmann S."/>
            <person name="Bunk B."/>
            <person name="Jeske O."/>
            <person name="Meyerdierks A."/>
            <person name="Storesund J.E."/>
            <person name="Kallscheuer N."/>
            <person name="Luecker S."/>
            <person name="Lage O.M."/>
            <person name="Pohl T."/>
            <person name="Merkel B.J."/>
            <person name="Hornburger P."/>
            <person name="Mueller R.-W."/>
            <person name="Bruemmer F."/>
            <person name="Labrenz M."/>
            <person name="Spormann A.M."/>
            <person name="Op den Camp H."/>
            <person name="Overmann J."/>
            <person name="Amann R."/>
            <person name="Jetten M.S.M."/>
            <person name="Mascher T."/>
            <person name="Medema M.H."/>
            <person name="Devos D.P."/>
            <person name="Kaster A.-K."/>
            <person name="Ovreas L."/>
            <person name="Rohde M."/>
            <person name="Galperin M.Y."/>
            <person name="Jogler C."/>
        </authorList>
    </citation>
    <scope>NUCLEOTIDE SEQUENCE [LARGE SCALE GENOMIC DNA]</scope>
    <source>
        <strain evidence="1 2">Spa11</strain>
    </source>
</reference>
<sequence>MLTEIPTEELHATLDRCALDLLWEASVDRPPVDAFVIAENLGLVVAQDQGLVGRGRFARLAGGRPLEAILIAGEDRSERRHFVVAHEIGESQAHRVFEALGVDPREAAPSMRESIANTLAGRLLAPRRWLVNLWRDLDGDLLEIKHVLATASHELIARRLLECVRAPLVVTVTDHGRVTWRRWNFSGSPPPRLRLEVDCQQYAHETGQPAWGDGSDEPHSAGGAPIERVRCWPIHESDWRREITFTELVDADAEWV</sequence>
<protein>
    <submittedName>
        <fullName evidence="1">Uncharacterized protein</fullName>
    </submittedName>
</protein>
<name>A0A518K6H2_9BACT</name>
<dbReference type="AlphaFoldDB" id="A0A518K6H2"/>
<gene>
    <name evidence="1" type="ORF">Spa11_15880</name>
</gene>
<organism evidence="1 2">
    <name type="scientific">Botrimarina mediterranea</name>
    <dbReference type="NCBI Taxonomy" id="2528022"/>
    <lineage>
        <taxon>Bacteria</taxon>
        <taxon>Pseudomonadati</taxon>
        <taxon>Planctomycetota</taxon>
        <taxon>Planctomycetia</taxon>
        <taxon>Pirellulales</taxon>
        <taxon>Lacipirellulaceae</taxon>
        <taxon>Botrimarina</taxon>
    </lineage>
</organism>
<dbReference type="EMBL" id="CP036349">
    <property type="protein sequence ID" value="QDV73392.1"/>
    <property type="molecule type" value="Genomic_DNA"/>
</dbReference>
<dbReference type="KEGG" id="bmei:Spa11_15880"/>